<accession>A0A1Q3ES91</accession>
<evidence type="ECO:0000256" key="1">
    <source>
        <dbReference type="SAM" id="MobiDB-lite"/>
    </source>
</evidence>
<protein>
    <submittedName>
        <fullName evidence="2">Retrotransposon Ty1-copia subclass</fullName>
    </submittedName>
</protein>
<organism evidence="2 3">
    <name type="scientific">Lentinula edodes</name>
    <name type="common">Shiitake mushroom</name>
    <name type="synonym">Lentinus edodes</name>
    <dbReference type="NCBI Taxonomy" id="5353"/>
    <lineage>
        <taxon>Eukaryota</taxon>
        <taxon>Fungi</taxon>
        <taxon>Dikarya</taxon>
        <taxon>Basidiomycota</taxon>
        <taxon>Agaricomycotina</taxon>
        <taxon>Agaricomycetes</taxon>
        <taxon>Agaricomycetidae</taxon>
        <taxon>Agaricales</taxon>
        <taxon>Marasmiineae</taxon>
        <taxon>Omphalotaceae</taxon>
        <taxon>Lentinula</taxon>
    </lineage>
</organism>
<dbReference type="STRING" id="5353.A0A1Q3ES91"/>
<dbReference type="EMBL" id="BDGU01001539">
    <property type="protein sequence ID" value="GAW10063.1"/>
    <property type="molecule type" value="Genomic_DNA"/>
</dbReference>
<gene>
    <name evidence="2" type="ORF">LENED_012289</name>
</gene>
<reference evidence="2 3" key="2">
    <citation type="submission" date="2017-02" db="EMBL/GenBank/DDBJ databases">
        <title>A genome survey and senescence transcriptome analysis in Lentinula edodes.</title>
        <authorList>
            <person name="Sakamoto Y."/>
            <person name="Nakade K."/>
            <person name="Sato S."/>
            <person name="Yoshida Y."/>
            <person name="Miyazaki K."/>
            <person name="Natsume S."/>
            <person name="Konno N."/>
        </authorList>
    </citation>
    <scope>NUCLEOTIDE SEQUENCE [LARGE SCALE GENOMIC DNA]</scope>
    <source>
        <strain evidence="2 3">NBRC 111202</strain>
    </source>
</reference>
<keyword evidence="3" id="KW-1185">Reference proteome</keyword>
<dbReference type="Proteomes" id="UP000188533">
    <property type="component" value="Unassembled WGS sequence"/>
</dbReference>
<comment type="caution">
    <text evidence="2">The sequence shown here is derived from an EMBL/GenBank/DDBJ whole genome shotgun (WGS) entry which is preliminary data.</text>
</comment>
<evidence type="ECO:0000313" key="2">
    <source>
        <dbReference type="EMBL" id="GAW10063.1"/>
    </source>
</evidence>
<reference evidence="2 3" key="1">
    <citation type="submission" date="2016-08" db="EMBL/GenBank/DDBJ databases">
        <authorList>
            <consortium name="Lentinula edodes genome sequencing consortium"/>
            <person name="Sakamoto Y."/>
            <person name="Nakade K."/>
            <person name="Sato S."/>
            <person name="Yoshida Y."/>
            <person name="Miyazaki K."/>
            <person name="Natsume S."/>
            <person name="Konno N."/>
        </authorList>
    </citation>
    <scope>NUCLEOTIDE SEQUENCE [LARGE SCALE GENOMIC DNA]</scope>
    <source>
        <strain evidence="2 3">NBRC 111202</strain>
    </source>
</reference>
<feature type="region of interest" description="Disordered" evidence="1">
    <location>
        <begin position="113"/>
        <end position="137"/>
    </location>
</feature>
<evidence type="ECO:0000313" key="3">
    <source>
        <dbReference type="Proteomes" id="UP000188533"/>
    </source>
</evidence>
<dbReference type="AlphaFoldDB" id="A0A1Q3ES91"/>
<proteinExistence type="predicted"/>
<sequence length="137" mass="15484">MQGSHDWQQTLAAGYKEDGYTSSQADPCVRWRRQNGKYTITSTYGDDVLGGAEGDVEKKKAIEDLGKRWESSEVRSEILLGMKITQDKKTGVITLLQKAYFTRMLEHFGLQNVKRRQTPLPPDNKLEAAPNPLPDDE</sequence>
<name>A0A1Q3ES91_LENED</name>